<keyword evidence="2" id="KW-0804">Transcription</keyword>
<evidence type="ECO:0000256" key="2">
    <source>
        <dbReference type="PIRNR" id="PIRNR037240"/>
    </source>
</evidence>
<protein>
    <recommendedName>
        <fullName evidence="2">Repressor of RNA polymerase III transcription MAF1</fullName>
    </recommendedName>
</protein>
<dbReference type="GeneID" id="136810914"/>
<evidence type="ECO:0000256" key="1">
    <source>
        <dbReference type="ARBA" id="ARBA00006231"/>
    </source>
</evidence>
<dbReference type="RefSeq" id="XP_066923601.1">
    <property type="nucleotide sequence ID" value="XM_067067500.1"/>
</dbReference>
<keyword evidence="2" id="KW-0805">Transcription regulation</keyword>
<keyword evidence="2" id="KW-0678">Repressor</keyword>
<comment type="function">
    <text evidence="2">Element of the TORC1 signaling pathway that acts as a mediator of diverse signals and that represses RNA polymerase III transcription. Inhibits the de novo assembly of TFIIIB onto DNA.</text>
</comment>
<dbReference type="GO" id="GO:0005634">
    <property type="term" value="C:nucleus"/>
    <property type="evidence" value="ECO:0007669"/>
    <property type="project" value="UniProtKB-SubCell"/>
</dbReference>
<dbReference type="EnsemblMetazoa" id="CLYHEMT003876.1">
    <property type="protein sequence ID" value="CLYHEMP003876.1"/>
    <property type="gene ID" value="CLYHEMG003876"/>
</dbReference>
<sequence>MKLLQNSTFESLSSALSVQGDNINISGSLESYSCKMTGNDKKLYKELNMYGKSPADLQALSPSESQMEQVHGISPNSLYLPPMHRIPSTDESDISNVSVMNRKMLFTLISTLNASFPDYDFSSVKSEAFSREGDLTWIVNNINSNLSTSMGEDFVKLSPNLWKAIDDEICLSDCEIFSYNPDMESDPFGEAGCLWSFNYFFFNKELKRILFFKCNGSSLLAESSSEFDQFVMDPMDCEMVN</sequence>
<proteinExistence type="inferred from homology"/>
<dbReference type="InterPro" id="IPR038564">
    <property type="entry name" value="Maf1_sf"/>
</dbReference>
<dbReference type="GO" id="GO:0016480">
    <property type="term" value="P:negative regulation of transcription by RNA polymerase III"/>
    <property type="evidence" value="ECO:0007669"/>
    <property type="project" value="UniProtKB-UniRule"/>
</dbReference>
<dbReference type="PANTHER" id="PTHR22504:SF0">
    <property type="entry name" value="REPRESSOR OF RNA POLYMERASE III TRANSCRIPTION MAF1 HOMOLOG"/>
    <property type="match status" value="1"/>
</dbReference>
<dbReference type="Pfam" id="PF09174">
    <property type="entry name" value="Maf1"/>
    <property type="match status" value="1"/>
</dbReference>
<dbReference type="AlphaFoldDB" id="A0A7M5TYR0"/>
<dbReference type="PIRSF" id="PIRSF037240">
    <property type="entry name" value="RNA_polIII_Trep_MAF1"/>
    <property type="match status" value="1"/>
</dbReference>
<dbReference type="InterPro" id="IPR015257">
    <property type="entry name" value="Maf1"/>
</dbReference>
<organism evidence="3 4">
    <name type="scientific">Clytia hemisphaerica</name>
    <dbReference type="NCBI Taxonomy" id="252671"/>
    <lineage>
        <taxon>Eukaryota</taxon>
        <taxon>Metazoa</taxon>
        <taxon>Cnidaria</taxon>
        <taxon>Hydrozoa</taxon>
        <taxon>Hydroidolina</taxon>
        <taxon>Leptothecata</taxon>
        <taxon>Obeliida</taxon>
        <taxon>Clytiidae</taxon>
        <taxon>Clytia</taxon>
    </lineage>
</organism>
<keyword evidence="2" id="KW-0539">Nucleus</keyword>
<comment type="similarity">
    <text evidence="1 2">Belongs to the MAF1 family.</text>
</comment>
<dbReference type="OrthoDB" id="277029at2759"/>
<dbReference type="PANTHER" id="PTHR22504">
    <property type="entry name" value="REPRESSOR OF RNA POLYMERASE III TRANSCRIPTION MAF1"/>
    <property type="match status" value="1"/>
</dbReference>
<reference evidence="3" key="1">
    <citation type="submission" date="2021-01" db="UniProtKB">
        <authorList>
            <consortium name="EnsemblMetazoa"/>
        </authorList>
    </citation>
    <scope>IDENTIFICATION</scope>
</reference>
<comment type="subcellular location">
    <subcellularLocation>
        <location evidence="2">Nucleus</location>
    </subcellularLocation>
</comment>
<dbReference type="FunFam" id="3.40.1000.50:FF:000003">
    <property type="entry name" value="Repressor of RNA polymerase III transcription MAF1"/>
    <property type="match status" value="1"/>
</dbReference>
<accession>A0A7M5TYR0</accession>
<evidence type="ECO:0000313" key="3">
    <source>
        <dbReference type="EnsemblMetazoa" id="CLYHEMP003876.1"/>
    </source>
</evidence>
<dbReference type="GO" id="GO:0000994">
    <property type="term" value="F:RNA polymerase III core binding"/>
    <property type="evidence" value="ECO:0007669"/>
    <property type="project" value="TreeGrafter"/>
</dbReference>
<name>A0A7M5TYR0_9CNID</name>
<keyword evidence="4" id="KW-1185">Reference proteome</keyword>
<evidence type="ECO:0000313" key="4">
    <source>
        <dbReference type="Proteomes" id="UP000594262"/>
    </source>
</evidence>
<dbReference type="Proteomes" id="UP000594262">
    <property type="component" value="Unplaced"/>
</dbReference>
<dbReference type="Gene3D" id="3.40.1000.50">
    <property type="entry name" value="Repressor of RNA polymerase III transcription Maf1"/>
    <property type="match status" value="1"/>
</dbReference>